<dbReference type="InterPro" id="IPR016518">
    <property type="entry name" value="Alpha-L-fucosidase"/>
</dbReference>
<reference evidence="4 5" key="1">
    <citation type="submission" date="2020-03" db="EMBL/GenBank/DDBJ databases">
        <title>WGS of actinomycetes isolated from Thailand.</title>
        <authorList>
            <person name="Thawai C."/>
        </authorList>
    </citation>
    <scope>NUCLEOTIDE SEQUENCE [LARGE SCALE GENOMIC DNA]</scope>
    <source>
        <strain evidence="4 5">PRB2-1</strain>
    </source>
</reference>
<dbReference type="PANTHER" id="PTHR31084">
    <property type="entry name" value="ALPHA-L-FUCOSIDASE 2"/>
    <property type="match status" value="1"/>
</dbReference>
<protein>
    <submittedName>
        <fullName evidence="4">Glycoside hydrolase family 95 protein</fullName>
    </submittedName>
</protein>
<dbReference type="GO" id="GO:0016787">
    <property type="term" value="F:hydrolase activity"/>
    <property type="evidence" value="ECO:0007669"/>
    <property type="project" value="UniProtKB-KW"/>
</dbReference>
<dbReference type="InterPro" id="IPR049053">
    <property type="entry name" value="AFCA-like_C"/>
</dbReference>
<dbReference type="Pfam" id="PF14498">
    <property type="entry name" value="Glyco_hyd_65N_2"/>
    <property type="match status" value="1"/>
</dbReference>
<dbReference type="Pfam" id="PF21307">
    <property type="entry name" value="Glyco_hydro_95_C"/>
    <property type="match status" value="1"/>
</dbReference>
<dbReference type="InterPro" id="IPR027414">
    <property type="entry name" value="GH95_N_dom"/>
</dbReference>
<comment type="caution">
    <text evidence="4">The sequence shown here is derived from an EMBL/GenBank/DDBJ whole genome shotgun (WGS) entry which is preliminary data.</text>
</comment>
<dbReference type="PANTHER" id="PTHR31084:SF0">
    <property type="entry name" value="ALPHA-L-FUCOSIDASE 2"/>
    <property type="match status" value="1"/>
</dbReference>
<dbReference type="Proteomes" id="UP000734511">
    <property type="component" value="Unassembled WGS sequence"/>
</dbReference>
<accession>A0ABX0ZRI8</accession>
<evidence type="ECO:0000313" key="5">
    <source>
        <dbReference type="Proteomes" id="UP000734511"/>
    </source>
</evidence>
<feature type="domain" description="Glycosyl hydrolase family 95 N-terminal" evidence="1">
    <location>
        <begin position="10"/>
        <end position="248"/>
    </location>
</feature>
<dbReference type="RefSeq" id="WP_167985412.1">
    <property type="nucleotide sequence ID" value="NZ_JAATEJ010000022.1"/>
</dbReference>
<evidence type="ECO:0000259" key="1">
    <source>
        <dbReference type="Pfam" id="PF14498"/>
    </source>
</evidence>
<dbReference type="EMBL" id="JAATEJ010000022">
    <property type="protein sequence ID" value="NJP46565.1"/>
    <property type="molecule type" value="Genomic_DNA"/>
</dbReference>
<dbReference type="PIRSF" id="PIRSF007663">
    <property type="entry name" value="UCP007663"/>
    <property type="match status" value="1"/>
</dbReference>
<name>A0ABX0ZRI8_9ACTN</name>
<dbReference type="Pfam" id="PF22124">
    <property type="entry name" value="Glyco_hydro_95_cat"/>
    <property type="match status" value="1"/>
</dbReference>
<sequence length="783" mass="85056">MEPEPTSPYWYDRPAGRWTDGIPVGNGRLGAMIWGPLAEQRLSLNEDTFWSGPPPAATPAVPAGLLDAVRADLRAGRHVAAGERLKAAQGRGAEAYQPVGDLVLTAAGGGEERFRELELASGVARHVTDGYAQDVFADTASGVLVIRLRPREPARADLGIGFRTPQLRHTVRPVGTGGLALLLHAPSHVGDDAQRRPVVEHGGTAMAAAALARVHCDTGRVEAEGDRLRARGFTQCVILVDVRTGFTAWNRPPLTDPEHCLEQAVRSLDAAGRTPWHELHAAHVHEHRAAMRRVRLRLGEQHRPGAAAAPRPERAHHPAPLDARLRSSYGAGPRDEQLAVLLFDFGRYLLLASSRPGTQAGHLQGLWNDSVTPPWHCDYTVNINTEMNYWPAESTALPECHLPLTDLVADLADAGRGVARDLYGAAGWTVHHNTDLWRATWPVGDGNDDPMWASWPLGGAWLSLHLAEHWRYGRDRRFLRTRAWPVAAGAARFLLGLLHEDPDDPQRRLVTAPATSPENRFRTPDGPASVDRSTAMDLTLVRELLTFLQESADEAGPAADPALLDAIAATLPRLRPLGVGPRGELLEWHTAREESEPRHRHLSHLVGLFPGASLTGPRLRAAARRSLELRGDEGTGWSTAWKAALWARLGDGPAAHRLLGLMLRPVTTDTEGGGVYPSLLCAHPPFQIDGNLGATAAVAEMLLQSHRPGILDLLPALPPAWPAGEVTGLRARGGLTVERLTWSAGTLREAVLRTGHPLSRTVQWPTGRREITLRPGEPHHLLP</sequence>
<keyword evidence="4" id="KW-0378">Hydrolase</keyword>
<evidence type="ECO:0000259" key="3">
    <source>
        <dbReference type="Pfam" id="PF22124"/>
    </source>
</evidence>
<feature type="domain" description="Alpha fucosidase A-like C-terminal" evidence="2">
    <location>
        <begin position="704"/>
        <end position="762"/>
    </location>
</feature>
<organism evidence="4 5">
    <name type="scientific">Actinacidiphila epipremni</name>
    <dbReference type="NCBI Taxonomy" id="2053013"/>
    <lineage>
        <taxon>Bacteria</taxon>
        <taxon>Bacillati</taxon>
        <taxon>Actinomycetota</taxon>
        <taxon>Actinomycetes</taxon>
        <taxon>Kitasatosporales</taxon>
        <taxon>Streptomycetaceae</taxon>
        <taxon>Actinacidiphila</taxon>
    </lineage>
</organism>
<keyword evidence="5" id="KW-1185">Reference proteome</keyword>
<feature type="domain" description="Glycosyl hydrolase family 95 catalytic" evidence="3">
    <location>
        <begin position="276"/>
        <end position="702"/>
    </location>
</feature>
<dbReference type="InterPro" id="IPR008928">
    <property type="entry name" value="6-hairpin_glycosidase_sf"/>
</dbReference>
<dbReference type="InterPro" id="IPR012341">
    <property type="entry name" value="6hp_glycosidase-like_sf"/>
</dbReference>
<evidence type="ECO:0000313" key="4">
    <source>
        <dbReference type="EMBL" id="NJP46565.1"/>
    </source>
</evidence>
<dbReference type="SUPFAM" id="SSF48208">
    <property type="entry name" value="Six-hairpin glycosidases"/>
    <property type="match status" value="1"/>
</dbReference>
<dbReference type="InterPro" id="IPR054363">
    <property type="entry name" value="GH95_cat"/>
</dbReference>
<gene>
    <name evidence="4" type="ORF">HCN08_24620</name>
</gene>
<proteinExistence type="predicted"/>
<evidence type="ECO:0000259" key="2">
    <source>
        <dbReference type="Pfam" id="PF21307"/>
    </source>
</evidence>
<dbReference type="Gene3D" id="1.50.10.10">
    <property type="match status" value="1"/>
</dbReference>